<dbReference type="Gene3D" id="3.40.50.1820">
    <property type="entry name" value="alpha/beta hydrolase"/>
    <property type="match status" value="1"/>
</dbReference>
<sequence length="583" mass="63381">MGPAHLEIDKRQPHAHILPFSMKLLPYLHFITSLLFLPAVIGRGPIVDLGYAKYQGFVNTSSDASSITTFLGIRYAAPPVGNLRFRAPHPPHYVHGLQQATQQPAQCWQAGWSGTSPTSPYHLNTTQNRTSSIRPQNILSPREWTNVTSEDCLFLSVYYPSDAHGTPPKGKKLPVAVYIHGGGYLAGASSQFRGSDLINESNHGLVAVVIQYRLGLLGFLAGSAVKKDGNPNAGLLDQDFAFRWIQKHISKFGGNPDHVTIWGESAGGGSVFQQLVANDGKTEPQLFKYAIASSIFAPSQYPYDSRIPESNYQQVLAETNCTSLACLRSAPVSALQQANLDINAAGFSGVCVFVPVIDGDFIRQSPAKALTEGKVNGEAVLAVANAREGTIFVHPEVPVTANLSQYVLELFPDLAVQPELAGKIGEMYKDLGTPVDQAVALYGETIFLCATYGLLRAFGGRGFKAQFAIPPGDHGTDLQYYFPSLVIDVPVLNYPQFFNNTVFINAFAQSFTAFAVSGNPNVKLSDTITPKWGKWNADSRSSMTEMRFNKTGGDEPDIQTFQTDAGVLQRCRFWDGVAELTGH</sequence>
<proteinExistence type="inferred from homology"/>
<dbReference type="Proteomes" id="UP001362999">
    <property type="component" value="Unassembled WGS sequence"/>
</dbReference>
<evidence type="ECO:0000313" key="5">
    <source>
        <dbReference type="EMBL" id="KAK7058188.1"/>
    </source>
</evidence>
<evidence type="ECO:0000259" key="4">
    <source>
        <dbReference type="Pfam" id="PF00135"/>
    </source>
</evidence>
<evidence type="ECO:0000313" key="6">
    <source>
        <dbReference type="Proteomes" id="UP001362999"/>
    </source>
</evidence>
<gene>
    <name evidence="5" type="ORF">R3P38DRAFT_2844767</name>
</gene>
<dbReference type="InterPro" id="IPR019819">
    <property type="entry name" value="Carboxylesterase_B_CS"/>
</dbReference>
<feature type="domain" description="Carboxylesterase type B" evidence="4">
    <location>
        <begin position="45"/>
        <end position="547"/>
    </location>
</feature>
<evidence type="ECO:0000256" key="1">
    <source>
        <dbReference type="ARBA" id="ARBA00005964"/>
    </source>
</evidence>
<dbReference type="InterPro" id="IPR019826">
    <property type="entry name" value="Carboxylesterase_B_AS"/>
</dbReference>
<comment type="similarity">
    <text evidence="1 3">Belongs to the type-B carboxylesterase/lipase family.</text>
</comment>
<protein>
    <recommendedName>
        <fullName evidence="3">Carboxylic ester hydrolase</fullName>
        <ecNumber evidence="3">3.1.1.-</ecNumber>
    </recommendedName>
</protein>
<evidence type="ECO:0000256" key="2">
    <source>
        <dbReference type="ARBA" id="ARBA00022801"/>
    </source>
</evidence>
<dbReference type="EC" id="3.1.1.-" evidence="3"/>
<reference evidence="5 6" key="1">
    <citation type="journal article" date="2024" name="J Genomics">
        <title>Draft genome sequencing and assembly of Favolaschia claudopus CIRM-BRFM 2984 isolated from oak limbs.</title>
        <authorList>
            <person name="Navarro D."/>
            <person name="Drula E."/>
            <person name="Chaduli D."/>
            <person name="Cazenave R."/>
            <person name="Ahrendt S."/>
            <person name="Wang J."/>
            <person name="Lipzen A."/>
            <person name="Daum C."/>
            <person name="Barry K."/>
            <person name="Grigoriev I.V."/>
            <person name="Favel A."/>
            <person name="Rosso M.N."/>
            <person name="Martin F."/>
        </authorList>
    </citation>
    <scope>NUCLEOTIDE SEQUENCE [LARGE SCALE GENOMIC DNA]</scope>
    <source>
        <strain evidence="5 6">CIRM-BRFM 2984</strain>
    </source>
</reference>
<keyword evidence="6" id="KW-1185">Reference proteome</keyword>
<dbReference type="SUPFAM" id="SSF53474">
    <property type="entry name" value="alpha/beta-Hydrolases"/>
    <property type="match status" value="1"/>
</dbReference>
<accession>A0AAW0E3D0</accession>
<dbReference type="InterPro" id="IPR002018">
    <property type="entry name" value="CarbesteraseB"/>
</dbReference>
<dbReference type="PROSITE" id="PS00122">
    <property type="entry name" value="CARBOXYLESTERASE_B_1"/>
    <property type="match status" value="1"/>
</dbReference>
<dbReference type="PANTHER" id="PTHR11559">
    <property type="entry name" value="CARBOXYLESTERASE"/>
    <property type="match status" value="1"/>
</dbReference>
<dbReference type="InterPro" id="IPR050309">
    <property type="entry name" value="Type-B_Carboxylest/Lipase"/>
</dbReference>
<dbReference type="GO" id="GO:0016787">
    <property type="term" value="F:hydrolase activity"/>
    <property type="evidence" value="ECO:0007669"/>
    <property type="project" value="UniProtKB-KW"/>
</dbReference>
<comment type="caution">
    <text evidence="5">The sequence shown here is derived from an EMBL/GenBank/DDBJ whole genome shotgun (WGS) entry which is preliminary data.</text>
</comment>
<dbReference type="AlphaFoldDB" id="A0AAW0E3D0"/>
<evidence type="ECO:0000256" key="3">
    <source>
        <dbReference type="RuleBase" id="RU361235"/>
    </source>
</evidence>
<keyword evidence="2 3" id="KW-0378">Hydrolase</keyword>
<dbReference type="EMBL" id="JAWWNJ010000004">
    <property type="protein sequence ID" value="KAK7058188.1"/>
    <property type="molecule type" value="Genomic_DNA"/>
</dbReference>
<organism evidence="5 6">
    <name type="scientific">Favolaschia claudopus</name>
    <dbReference type="NCBI Taxonomy" id="2862362"/>
    <lineage>
        <taxon>Eukaryota</taxon>
        <taxon>Fungi</taxon>
        <taxon>Dikarya</taxon>
        <taxon>Basidiomycota</taxon>
        <taxon>Agaricomycotina</taxon>
        <taxon>Agaricomycetes</taxon>
        <taxon>Agaricomycetidae</taxon>
        <taxon>Agaricales</taxon>
        <taxon>Marasmiineae</taxon>
        <taxon>Mycenaceae</taxon>
        <taxon>Favolaschia</taxon>
    </lineage>
</organism>
<dbReference type="InterPro" id="IPR029058">
    <property type="entry name" value="AB_hydrolase_fold"/>
</dbReference>
<dbReference type="Pfam" id="PF00135">
    <property type="entry name" value="COesterase"/>
    <property type="match status" value="1"/>
</dbReference>
<dbReference type="PROSITE" id="PS00941">
    <property type="entry name" value="CARBOXYLESTERASE_B_2"/>
    <property type="match status" value="1"/>
</dbReference>
<name>A0AAW0E3D0_9AGAR</name>